<comment type="similarity">
    <text evidence="7">Belongs to the AB hydrolase superfamily. MetX family.</text>
</comment>
<dbReference type="NCBIfam" id="NF001209">
    <property type="entry name" value="PRK00175.1"/>
    <property type="match status" value="1"/>
</dbReference>
<accession>A0AAE2YQL0</accession>
<comment type="catalytic activity">
    <reaction evidence="7">
        <text>L-homoserine + succinyl-CoA = O-succinyl-L-homoserine + CoA</text>
        <dbReference type="Rhea" id="RHEA:22008"/>
        <dbReference type="ChEBI" id="CHEBI:57287"/>
        <dbReference type="ChEBI" id="CHEBI:57292"/>
        <dbReference type="ChEBI" id="CHEBI:57476"/>
        <dbReference type="ChEBI" id="CHEBI:57661"/>
        <dbReference type="EC" id="2.3.1.46"/>
    </reaction>
</comment>
<dbReference type="FunFam" id="1.10.1740.110:FF:000001">
    <property type="entry name" value="Homoserine O-acetyltransferase"/>
    <property type="match status" value="1"/>
</dbReference>
<keyword evidence="11" id="KW-1185">Reference proteome</keyword>
<dbReference type="AlphaFoldDB" id="A0AAE2YQL0"/>
<dbReference type="GO" id="GO:0008899">
    <property type="term" value="F:homoserine O-succinyltransferase activity"/>
    <property type="evidence" value="ECO:0007669"/>
    <property type="project" value="UniProtKB-UniRule"/>
</dbReference>
<evidence type="ECO:0000259" key="9">
    <source>
        <dbReference type="Pfam" id="PF00561"/>
    </source>
</evidence>
<organism evidence="10 11">
    <name type="scientific">Igneacidithiobacillus copahuensis</name>
    <dbReference type="NCBI Taxonomy" id="2724909"/>
    <lineage>
        <taxon>Bacteria</taxon>
        <taxon>Pseudomonadati</taxon>
        <taxon>Pseudomonadota</taxon>
        <taxon>Acidithiobacillia</taxon>
        <taxon>Acidithiobacillales</taxon>
        <taxon>Acidithiobacillaceae</taxon>
        <taxon>Igneacidithiobacillus</taxon>
    </lineage>
</organism>
<proteinExistence type="inferred from homology"/>
<feature type="site" description="Important for acyl-CoA specificity" evidence="7">
    <location>
        <position position="387"/>
    </location>
</feature>
<dbReference type="PANTHER" id="PTHR32268">
    <property type="entry name" value="HOMOSERINE O-ACETYLTRANSFERASE"/>
    <property type="match status" value="1"/>
</dbReference>
<dbReference type="NCBIfam" id="TIGR01392">
    <property type="entry name" value="homoserO_Ac_trn"/>
    <property type="match status" value="1"/>
</dbReference>
<dbReference type="InterPro" id="IPR029058">
    <property type="entry name" value="AB_hydrolase_fold"/>
</dbReference>
<dbReference type="EMBL" id="JAAXYO010000154">
    <property type="protein sequence ID" value="MBU2788564.1"/>
    <property type="molecule type" value="Genomic_DNA"/>
</dbReference>
<dbReference type="GO" id="GO:0005737">
    <property type="term" value="C:cytoplasm"/>
    <property type="evidence" value="ECO:0007669"/>
    <property type="project" value="UniProtKB-SubCell"/>
</dbReference>
<dbReference type="GO" id="GO:0009086">
    <property type="term" value="P:methionine biosynthetic process"/>
    <property type="evidence" value="ECO:0007669"/>
    <property type="project" value="UniProtKB-UniRule"/>
</dbReference>
<feature type="binding site" evidence="7">
    <location>
        <position position="419"/>
    </location>
    <ligand>
        <name>substrate</name>
    </ligand>
</feature>
<dbReference type="EC" id="2.3.1.46" evidence="7"/>
<dbReference type="Gene3D" id="1.10.1740.110">
    <property type="match status" value="1"/>
</dbReference>
<keyword evidence="5 7" id="KW-0486">Methionine biosynthesis</keyword>
<evidence type="ECO:0000313" key="11">
    <source>
        <dbReference type="Proteomes" id="UP001197378"/>
    </source>
</evidence>
<feature type="binding site" evidence="7">
    <location>
        <position position="289"/>
    </location>
    <ligand>
        <name>substrate</name>
    </ligand>
</feature>
<dbReference type="InterPro" id="IPR008220">
    <property type="entry name" value="HAT_MetX-like"/>
</dbReference>
<comment type="subcellular location">
    <subcellularLocation>
        <location evidence="7">Cytoplasm</location>
    </subcellularLocation>
</comment>
<dbReference type="HAMAP" id="MF_00296">
    <property type="entry name" value="MetX_acyltransf"/>
    <property type="match status" value="1"/>
</dbReference>
<evidence type="ECO:0000256" key="2">
    <source>
        <dbReference type="ARBA" id="ARBA00022490"/>
    </source>
</evidence>
<feature type="active site" description="Nucleophile" evidence="7 8">
    <location>
        <position position="219"/>
    </location>
</feature>
<dbReference type="InterPro" id="IPR000073">
    <property type="entry name" value="AB_hydrolase_1"/>
</dbReference>
<feature type="domain" description="AB hydrolase-1" evidence="9">
    <location>
        <begin position="113"/>
        <end position="421"/>
    </location>
</feature>
<protein>
    <recommendedName>
        <fullName evidence="7">Homoserine O-succinyltransferase</fullName>
        <shortName evidence="7">HST</shortName>
        <ecNumber evidence="7">2.3.1.46</ecNumber>
    </recommendedName>
    <alternativeName>
        <fullName evidence="7">Homoserine transsuccinylase</fullName>
        <shortName evidence="7">HTS</shortName>
    </alternativeName>
</protein>
<dbReference type="Gene3D" id="3.40.50.1820">
    <property type="entry name" value="alpha/beta hydrolase"/>
    <property type="match status" value="1"/>
</dbReference>
<feature type="active site" evidence="7 8">
    <location>
        <position position="418"/>
    </location>
</feature>
<keyword evidence="6 7" id="KW-0012">Acyltransferase</keyword>
<sequence>MLKEVPILWCDAASKEWAVEELAMQRRILWLAEFFLRTPIESLSAVRPLSRLSLSYKPGGTLMPERIPDDCVGLVEYQDLHITEDLLLECGRSLPGYTLRYECYGTLNSARSNAILICHALSGDHHAAGYHSPTDKKPGWWDSMIGPGKPIDTRHFFVVCSNFIGSCKGSTGPASINPASNEPWGMDFPMVTVSDWVRTQVTLSDHLGIDCWAAIVGGSLGGMQVLQWAIDYPERLRHALVIAAAPNLSAQNIGFNEVCRQAIMTDPDFHGGHYYRYESKPRHGLALARMIGHITYLSDDAMGQKFGRETRLGKTLSYGFDIDFEVESYLRYQGSRFVEHFDANSYLYITKALDYFDPAAAYGGNLAAALAKVQAKFFVASFSSDWRFSPERSREIVQALYTAGAHVSYAEIESHHGHDSFLLPIPQYLRVMRSYLERMAEELGV</sequence>
<dbReference type="GO" id="GO:0009092">
    <property type="term" value="P:homoserine metabolic process"/>
    <property type="evidence" value="ECO:0007669"/>
    <property type="project" value="TreeGrafter"/>
</dbReference>
<reference evidence="10" key="1">
    <citation type="journal article" date="2021" name="ISME J.">
        <title>Genomic evolution of the class Acidithiobacillia: deep-branching Proteobacteria living in extreme acidic conditions.</title>
        <authorList>
            <person name="Moya-Beltran A."/>
            <person name="Beard S."/>
            <person name="Rojas-Villalobos C."/>
            <person name="Issotta F."/>
            <person name="Gallardo Y."/>
            <person name="Ulloa R."/>
            <person name="Giaveno A."/>
            <person name="Degli Esposti M."/>
            <person name="Johnson D.B."/>
            <person name="Quatrini R."/>
        </authorList>
    </citation>
    <scope>NUCLEOTIDE SEQUENCE</scope>
    <source>
        <strain evidence="10">VAN18-1</strain>
    </source>
</reference>
<dbReference type="Pfam" id="PF00561">
    <property type="entry name" value="Abhydrolase_1"/>
    <property type="match status" value="1"/>
</dbReference>
<comment type="caution">
    <text evidence="10">The sequence shown here is derived from an EMBL/GenBank/DDBJ whole genome shotgun (WGS) entry which is preliminary data.</text>
</comment>
<dbReference type="PIRSF" id="PIRSF000443">
    <property type="entry name" value="Homoser_Ac_trans"/>
    <property type="match status" value="1"/>
</dbReference>
<name>A0AAE2YQL0_9PROT</name>
<evidence type="ECO:0000256" key="7">
    <source>
        <dbReference type="HAMAP-Rule" id="MF_00296"/>
    </source>
</evidence>
<keyword evidence="2 7" id="KW-0963">Cytoplasm</keyword>
<evidence type="ECO:0000256" key="4">
    <source>
        <dbReference type="ARBA" id="ARBA00022679"/>
    </source>
</evidence>
<feature type="active site" evidence="7 8">
    <location>
        <position position="385"/>
    </location>
</feature>
<evidence type="ECO:0000256" key="1">
    <source>
        <dbReference type="ARBA" id="ARBA00011738"/>
    </source>
</evidence>
<comment type="caution">
    <text evidence="7">Lacks conserved residue(s) required for the propagation of feature annotation.</text>
</comment>
<keyword evidence="4 7" id="KW-0808">Transferase</keyword>
<gene>
    <name evidence="7" type="primary">metXS</name>
    <name evidence="10" type="ORF">HFQ13_10200</name>
</gene>
<dbReference type="GO" id="GO:0004414">
    <property type="term" value="F:homoserine O-acetyltransferase activity"/>
    <property type="evidence" value="ECO:0007669"/>
    <property type="project" value="TreeGrafter"/>
</dbReference>
<dbReference type="PANTHER" id="PTHR32268:SF11">
    <property type="entry name" value="HOMOSERINE O-ACETYLTRANSFERASE"/>
    <property type="match status" value="1"/>
</dbReference>
<dbReference type="Proteomes" id="UP001197378">
    <property type="component" value="Unassembled WGS sequence"/>
</dbReference>
<evidence type="ECO:0000256" key="6">
    <source>
        <dbReference type="ARBA" id="ARBA00023315"/>
    </source>
</evidence>
<evidence type="ECO:0000256" key="3">
    <source>
        <dbReference type="ARBA" id="ARBA00022605"/>
    </source>
</evidence>
<dbReference type="SUPFAM" id="SSF53474">
    <property type="entry name" value="alpha/beta-Hydrolases"/>
    <property type="match status" value="1"/>
</dbReference>
<evidence type="ECO:0000256" key="5">
    <source>
        <dbReference type="ARBA" id="ARBA00023167"/>
    </source>
</evidence>
<comment type="function">
    <text evidence="7">Transfers a succinyl group from succinyl-CoA to L-homoserine, forming succinyl-L-homoserine.</text>
</comment>
<evidence type="ECO:0000256" key="8">
    <source>
        <dbReference type="PIRSR" id="PIRSR000443-1"/>
    </source>
</evidence>
<keyword evidence="3 7" id="KW-0028">Amino-acid biosynthesis</keyword>
<comment type="pathway">
    <text evidence="7">Amino-acid biosynthesis; L-methionine biosynthesis via de novo pathway; O-succinyl-L-homoserine from L-homoserine: step 1/1.</text>
</comment>
<evidence type="ECO:0000313" key="10">
    <source>
        <dbReference type="EMBL" id="MBU2788564.1"/>
    </source>
</evidence>
<comment type="subunit">
    <text evidence="1 7">Homodimer.</text>
</comment>